<evidence type="ECO:0000259" key="2">
    <source>
        <dbReference type="Pfam" id="PF01345"/>
    </source>
</evidence>
<sequence length="454" mass="48414">MRERPAVSRPLGVCLALVMLLGGLAGCGFTRAAEKKSWMSVPDLFYLRPQGDHSGPTNKVPFHVQAEDVKARSSYGTQDHELTVDVTGSEGAVRLEIADIRKKNPRCAGDAARVVCHVSGAYNSWSDLDRVYPVAAPGSRPGDSGLVRFSFSTQKGKALSARTRVVVGEPVVKVGTTKVFKDVEPGSVLSTPVVVRNTGEVPVRGVGLKLVVDSGVSFEHQYGNCRYPEPQKSSVAVCEFPGLRIPPGRAITLHPALALNVPTTQMYGSFHQEAWALDMGPSKYSVVPKGGDHGDGPQLTAATAKGADLKGTFAGGEVWSEVQVDTHADFEVFAVEAHGAPDSERTVHLRVRNNGPATPGGTKLLFTPPPGATVVKQPMEAIDEDVYEPYCDLDQGTYSCMVQGGLEAGKTRTFDFTLRLGAPGEGSVRVTDLRESSRRDPDPANDTAPVTVLP</sequence>
<evidence type="ECO:0000313" key="3">
    <source>
        <dbReference type="EMBL" id="XDQ25379.1"/>
    </source>
</evidence>
<feature type="region of interest" description="Disordered" evidence="1">
    <location>
        <begin position="423"/>
        <end position="454"/>
    </location>
</feature>
<reference evidence="3" key="1">
    <citation type="submission" date="2024-07" db="EMBL/GenBank/DDBJ databases">
        <authorList>
            <person name="Yu S.T."/>
        </authorList>
    </citation>
    <scope>NUCLEOTIDE SEQUENCE</scope>
    <source>
        <strain evidence="3">R21</strain>
    </source>
</reference>
<accession>A0AB39P4U3</accession>
<proteinExistence type="predicted"/>
<dbReference type="InterPro" id="IPR001434">
    <property type="entry name" value="OmcB-like_DUF11"/>
</dbReference>
<feature type="compositionally biased region" description="Basic and acidic residues" evidence="1">
    <location>
        <begin position="431"/>
        <end position="442"/>
    </location>
</feature>
<dbReference type="RefSeq" id="WP_369232701.1">
    <property type="nucleotide sequence ID" value="NZ_CP163435.1"/>
</dbReference>
<dbReference type="Pfam" id="PF01345">
    <property type="entry name" value="DUF11"/>
    <property type="match status" value="1"/>
</dbReference>
<feature type="domain" description="DUF11" evidence="2">
    <location>
        <begin position="342"/>
        <end position="452"/>
    </location>
</feature>
<evidence type="ECO:0000256" key="1">
    <source>
        <dbReference type="SAM" id="MobiDB-lite"/>
    </source>
</evidence>
<dbReference type="EMBL" id="CP163435">
    <property type="protein sequence ID" value="XDQ25379.1"/>
    <property type="molecule type" value="Genomic_DNA"/>
</dbReference>
<dbReference type="PROSITE" id="PS51257">
    <property type="entry name" value="PROKAR_LIPOPROTEIN"/>
    <property type="match status" value="1"/>
</dbReference>
<organism evidence="3">
    <name type="scientific">Streptomyces sp. R21</name>
    <dbReference type="NCBI Taxonomy" id="3238627"/>
    <lineage>
        <taxon>Bacteria</taxon>
        <taxon>Bacillati</taxon>
        <taxon>Actinomycetota</taxon>
        <taxon>Actinomycetes</taxon>
        <taxon>Kitasatosporales</taxon>
        <taxon>Streptomycetaceae</taxon>
        <taxon>Streptomyces</taxon>
    </lineage>
</organism>
<name>A0AB39P4U3_9ACTN</name>
<dbReference type="AlphaFoldDB" id="A0AB39P4U3"/>
<protein>
    <recommendedName>
        <fullName evidence="2">DUF11 domain-containing protein</fullName>
    </recommendedName>
</protein>
<gene>
    <name evidence="3" type="ORF">AB5J56_12080</name>
</gene>